<keyword evidence="4 6" id="KW-0573">Peptidoglycan synthesis</keyword>
<evidence type="ECO:0000256" key="5">
    <source>
        <dbReference type="ARBA" id="ARBA00023316"/>
    </source>
</evidence>
<dbReference type="PANTHER" id="PTHR30582">
    <property type="entry name" value="L,D-TRANSPEPTIDASE"/>
    <property type="match status" value="1"/>
</dbReference>
<feature type="active site" description="Proton donor/acceptor" evidence="6">
    <location>
        <position position="191"/>
    </location>
</feature>
<dbReference type="GO" id="GO:0005576">
    <property type="term" value="C:extracellular region"/>
    <property type="evidence" value="ECO:0007669"/>
    <property type="project" value="TreeGrafter"/>
</dbReference>
<evidence type="ECO:0000256" key="3">
    <source>
        <dbReference type="ARBA" id="ARBA00022960"/>
    </source>
</evidence>
<evidence type="ECO:0000256" key="4">
    <source>
        <dbReference type="ARBA" id="ARBA00022984"/>
    </source>
</evidence>
<dbReference type="UniPathway" id="UPA00219"/>
<dbReference type="Proteomes" id="UP000556436">
    <property type="component" value="Unassembled WGS sequence"/>
</dbReference>
<reference evidence="8 9" key="1">
    <citation type="submission" date="2020-08" db="EMBL/GenBank/DDBJ databases">
        <title>Genomic Encyclopedia of Type Strains, Phase III (KMG-III): the genomes of soil and plant-associated and newly described type strains.</title>
        <authorList>
            <person name="Whitman W."/>
        </authorList>
    </citation>
    <scope>NUCLEOTIDE SEQUENCE [LARGE SCALE GENOMIC DNA]</scope>
    <source>
        <strain evidence="8 9">CECT 3265</strain>
    </source>
</reference>
<evidence type="ECO:0000259" key="7">
    <source>
        <dbReference type="PROSITE" id="PS52029"/>
    </source>
</evidence>
<accession>A0A7W7L9C4</accession>
<dbReference type="Gene3D" id="2.40.440.10">
    <property type="entry name" value="L,D-transpeptidase catalytic domain-like"/>
    <property type="match status" value="1"/>
</dbReference>
<keyword evidence="9" id="KW-1185">Reference proteome</keyword>
<evidence type="ECO:0000313" key="9">
    <source>
        <dbReference type="Proteomes" id="UP000556436"/>
    </source>
</evidence>
<keyword evidence="5 6" id="KW-0961">Cell wall biogenesis/degradation</keyword>
<dbReference type="GO" id="GO:0008360">
    <property type="term" value="P:regulation of cell shape"/>
    <property type="evidence" value="ECO:0007669"/>
    <property type="project" value="UniProtKB-UniRule"/>
</dbReference>
<keyword evidence="3 6" id="KW-0133">Cell shape</keyword>
<dbReference type="SUPFAM" id="SSF141523">
    <property type="entry name" value="L,D-transpeptidase catalytic domain-like"/>
    <property type="match status" value="1"/>
</dbReference>
<dbReference type="CDD" id="cd16913">
    <property type="entry name" value="YkuD_like"/>
    <property type="match status" value="1"/>
</dbReference>
<evidence type="ECO:0000256" key="6">
    <source>
        <dbReference type="PROSITE-ProRule" id="PRU01373"/>
    </source>
</evidence>
<proteinExistence type="predicted"/>
<comment type="pathway">
    <text evidence="1 6">Cell wall biogenesis; peptidoglycan biosynthesis.</text>
</comment>
<protein>
    <recommendedName>
        <fullName evidence="7">L,D-TPase catalytic domain-containing protein</fullName>
    </recommendedName>
</protein>
<dbReference type="InterPro" id="IPR050979">
    <property type="entry name" value="LD-transpeptidase"/>
</dbReference>
<dbReference type="InterPro" id="IPR038063">
    <property type="entry name" value="Transpep_catalytic_dom"/>
</dbReference>
<gene>
    <name evidence="8" type="ORF">FHS38_001524</name>
</gene>
<sequence>MSVDHAARADLRRRARAAALALAAWAGALTPWSGDVAHAAPACRAGTGPYQWQLEAYLHRPQDGRQSPADCEAIAAFQRKEAVEPADGYAGLATYRSMLVAQARENPNAAGTCPAPARKVACVDLGRQLMWVQHGARVLFGPTAVRTGRAGQVTRTGWHKVYWKHKDHVSTLYDNAPMPYAQFFSGGQAFHGHPGNLFDGGGSAGCVNLTVADARRLWSVLAVGDGVYAWGRKPGT</sequence>
<dbReference type="GO" id="GO:0071972">
    <property type="term" value="F:peptidoglycan L,D-transpeptidase activity"/>
    <property type="evidence" value="ECO:0007669"/>
    <property type="project" value="TreeGrafter"/>
</dbReference>
<dbReference type="AlphaFoldDB" id="A0A7W7L9C4"/>
<keyword evidence="2" id="KW-0808">Transferase</keyword>
<dbReference type="GO" id="GO:0018104">
    <property type="term" value="P:peptidoglycan-protein cross-linking"/>
    <property type="evidence" value="ECO:0007669"/>
    <property type="project" value="TreeGrafter"/>
</dbReference>
<dbReference type="InterPro" id="IPR005490">
    <property type="entry name" value="LD_TPept_cat_dom"/>
</dbReference>
<evidence type="ECO:0000256" key="2">
    <source>
        <dbReference type="ARBA" id="ARBA00022679"/>
    </source>
</evidence>
<comment type="caution">
    <text evidence="8">The sequence shown here is derived from an EMBL/GenBank/DDBJ whole genome shotgun (WGS) entry which is preliminary data.</text>
</comment>
<dbReference type="PANTHER" id="PTHR30582:SF33">
    <property type="entry name" value="EXPORTED PROTEIN"/>
    <property type="match status" value="1"/>
</dbReference>
<dbReference type="EMBL" id="JACHJG010000002">
    <property type="protein sequence ID" value="MBB4885496.1"/>
    <property type="molecule type" value="Genomic_DNA"/>
</dbReference>
<dbReference type="Pfam" id="PF03734">
    <property type="entry name" value="YkuD"/>
    <property type="match status" value="1"/>
</dbReference>
<feature type="active site" description="Nucleophile" evidence="6">
    <location>
        <position position="206"/>
    </location>
</feature>
<evidence type="ECO:0000313" key="8">
    <source>
        <dbReference type="EMBL" id="MBB4885496.1"/>
    </source>
</evidence>
<dbReference type="GO" id="GO:0071555">
    <property type="term" value="P:cell wall organization"/>
    <property type="evidence" value="ECO:0007669"/>
    <property type="project" value="UniProtKB-UniRule"/>
</dbReference>
<evidence type="ECO:0000256" key="1">
    <source>
        <dbReference type="ARBA" id="ARBA00004752"/>
    </source>
</evidence>
<organism evidence="8 9">
    <name type="scientific">Streptomyces netropsis</name>
    <name type="common">Streptoverticillium netropsis</name>
    <dbReference type="NCBI Taxonomy" id="55404"/>
    <lineage>
        <taxon>Bacteria</taxon>
        <taxon>Bacillati</taxon>
        <taxon>Actinomycetota</taxon>
        <taxon>Actinomycetes</taxon>
        <taxon>Kitasatosporales</taxon>
        <taxon>Streptomycetaceae</taxon>
        <taxon>Streptomyces</taxon>
    </lineage>
</organism>
<name>A0A7W7L9C4_STRNE</name>
<dbReference type="PROSITE" id="PS52029">
    <property type="entry name" value="LD_TPASE"/>
    <property type="match status" value="1"/>
</dbReference>
<dbReference type="RefSeq" id="WP_184732054.1">
    <property type="nucleotide sequence ID" value="NZ_BMRW01000011.1"/>
</dbReference>
<dbReference type="GO" id="GO:0016740">
    <property type="term" value="F:transferase activity"/>
    <property type="evidence" value="ECO:0007669"/>
    <property type="project" value="UniProtKB-KW"/>
</dbReference>
<feature type="domain" description="L,D-TPase catalytic" evidence="7">
    <location>
        <begin position="119"/>
        <end position="230"/>
    </location>
</feature>